<evidence type="ECO:0000256" key="5">
    <source>
        <dbReference type="ARBA" id="ARBA00022989"/>
    </source>
</evidence>
<feature type="transmembrane region" description="Helical" evidence="7">
    <location>
        <begin position="384"/>
        <end position="406"/>
    </location>
</feature>
<accession>A0A844GZK1</accession>
<feature type="transmembrane region" description="Helical" evidence="7">
    <location>
        <begin position="154"/>
        <end position="181"/>
    </location>
</feature>
<organism evidence="9 10">
    <name type="scientific">Cyanobacterium aponinum 0216</name>
    <dbReference type="NCBI Taxonomy" id="2676140"/>
    <lineage>
        <taxon>Bacteria</taxon>
        <taxon>Bacillati</taxon>
        <taxon>Cyanobacteriota</taxon>
        <taxon>Cyanophyceae</taxon>
        <taxon>Oscillatoriophycideae</taxon>
        <taxon>Chroococcales</taxon>
        <taxon>Geminocystaceae</taxon>
        <taxon>Cyanobacterium</taxon>
    </lineage>
</organism>
<sequence>MVRKFLIIWSGQLLSTIGSNMTNFALTIWAWEKTGTATALAFISFAFLAPTLITGLFMGIIVDRFERKLLVILGDIITGTVSVILLLIYTFSSLEIWHIYLLIAITSPFSQLQSLASETITADLVTPENYIRAGSLTSILNYGSQIVAPALAGFLYPIISLTGILFIDLFTLILAIFTVIITPIKEKKIKLHSNKITDNLTEIFIYLKENKYFLTIITIEILFWFIHDIGGSIFKPLILSRTDGNTFILGSISASAGIGGVMGGLIITFWGKIKNRFKGFIIGIMGASICKLIFGFGQSILIWLPLQFCSSLNFPLIYSTRQGLYLDLIPSNLQGRIFAFSSWLRLGVGAISALLGGILADRIFEPWMMTDNIFSPLFGTQKGAGMSLLYVLCSVGMFFVGLWGWYSRKRMRN</sequence>
<evidence type="ECO:0000313" key="9">
    <source>
        <dbReference type="EMBL" id="MTF40492.1"/>
    </source>
</evidence>
<proteinExistence type="predicted"/>
<dbReference type="GO" id="GO:0022857">
    <property type="term" value="F:transmembrane transporter activity"/>
    <property type="evidence" value="ECO:0007669"/>
    <property type="project" value="InterPro"/>
</dbReference>
<dbReference type="Proteomes" id="UP000437131">
    <property type="component" value="Unassembled WGS sequence"/>
</dbReference>
<protein>
    <submittedName>
        <fullName evidence="9">MFS transporter</fullName>
    </submittedName>
</protein>
<evidence type="ECO:0000313" key="10">
    <source>
        <dbReference type="Proteomes" id="UP000437131"/>
    </source>
</evidence>
<gene>
    <name evidence="9" type="ORF">GGC33_16400</name>
</gene>
<feature type="domain" description="Major facilitator superfamily (MFS) profile" evidence="8">
    <location>
        <begin position="1"/>
        <end position="186"/>
    </location>
</feature>
<keyword evidence="4 7" id="KW-0812">Transmembrane</keyword>
<dbReference type="GO" id="GO:0005886">
    <property type="term" value="C:plasma membrane"/>
    <property type="evidence" value="ECO:0007669"/>
    <property type="project" value="UniProtKB-SubCell"/>
</dbReference>
<keyword evidence="3" id="KW-1003">Cell membrane</keyword>
<dbReference type="RefSeq" id="WP_338324383.1">
    <property type="nucleotide sequence ID" value="NZ_WMIA01000031.1"/>
</dbReference>
<dbReference type="AlphaFoldDB" id="A0A844GZK1"/>
<dbReference type="EMBL" id="WMIA01000031">
    <property type="protein sequence ID" value="MTF40492.1"/>
    <property type="molecule type" value="Genomic_DNA"/>
</dbReference>
<evidence type="ECO:0000256" key="7">
    <source>
        <dbReference type="SAM" id="Phobius"/>
    </source>
</evidence>
<feature type="transmembrane region" description="Helical" evidence="7">
    <location>
        <begin position="212"/>
        <end position="234"/>
    </location>
</feature>
<keyword evidence="6 7" id="KW-0472">Membrane</keyword>
<keyword evidence="2" id="KW-0813">Transport</keyword>
<dbReference type="Pfam" id="PF07690">
    <property type="entry name" value="MFS_1"/>
    <property type="match status" value="1"/>
</dbReference>
<feature type="transmembrane region" description="Helical" evidence="7">
    <location>
        <begin position="246"/>
        <end position="270"/>
    </location>
</feature>
<evidence type="ECO:0000256" key="2">
    <source>
        <dbReference type="ARBA" id="ARBA00022448"/>
    </source>
</evidence>
<evidence type="ECO:0000259" key="8">
    <source>
        <dbReference type="PROSITE" id="PS50850"/>
    </source>
</evidence>
<comment type="caution">
    <text evidence="9">The sequence shown here is derived from an EMBL/GenBank/DDBJ whole genome shotgun (WGS) entry which is preliminary data.</text>
</comment>
<evidence type="ECO:0000256" key="6">
    <source>
        <dbReference type="ARBA" id="ARBA00023136"/>
    </source>
</evidence>
<keyword evidence="5 7" id="KW-1133">Transmembrane helix</keyword>
<dbReference type="InterPro" id="IPR011701">
    <property type="entry name" value="MFS"/>
</dbReference>
<dbReference type="Gene3D" id="1.20.1250.20">
    <property type="entry name" value="MFS general substrate transporter like domains"/>
    <property type="match status" value="1"/>
</dbReference>
<dbReference type="SUPFAM" id="SSF103473">
    <property type="entry name" value="MFS general substrate transporter"/>
    <property type="match status" value="1"/>
</dbReference>
<feature type="transmembrane region" description="Helical" evidence="7">
    <location>
        <begin position="7"/>
        <end position="31"/>
    </location>
</feature>
<dbReference type="CDD" id="cd06173">
    <property type="entry name" value="MFS_MefA_like"/>
    <property type="match status" value="1"/>
</dbReference>
<evidence type="ECO:0000256" key="1">
    <source>
        <dbReference type="ARBA" id="ARBA00004651"/>
    </source>
</evidence>
<evidence type="ECO:0000256" key="4">
    <source>
        <dbReference type="ARBA" id="ARBA00022692"/>
    </source>
</evidence>
<dbReference type="PROSITE" id="PS50850">
    <property type="entry name" value="MFS"/>
    <property type="match status" value="1"/>
</dbReference>
<dbReference type="PANTHER" id="PTHR43266">
    <property type="entry name" value="MACROLIDE-EFFLUX PROTEIN"/>
    <property type="match status" value="1"/>
</dbReference>
<feature type="transmembrane region" description="Helical" evidence="7">
    <location>
        <begin position="37"/>
        <end position="62"/>
    </location>
</feature>
<feature type="transmembrane region" description="Helical" evidence="7">
    <location>
        <begin position="69"/>
        <end position="91"/>
    </location>
</feature>
<feature type="transmembrane region" description="Helical" evidence="7">
    <location>
        <begin position="343"/>
        <end position="364"/>
    </location>
</feature>
<comment type="subcellular location">
    <subcellularLocation>
        <location evidence="1">Cell membrane</location>
        <topology evidence="1">Multi-pass membrane protein</topology>
    </subcellularLocation>
</comment>
<dbReference type="InterPro" id="IPR020846">
    <property type="entry name" value="MFS_dom"/>
</dbReference>
<dbReference type="PANTHER" id="PTHR43266:SF2">
    <property type="entry name" value="MAJOR FACILITATOR SUPERFAMILY (MFS) PROFILE DOMAIN-CONTAINING PROTEIN"/>
    <property type="match status" value="1"/>
</dbReference>
<dbReference type="InterPro" id="IPR036259">
    <property type="entry name" value="MFS_trans_sf"/>
</dbReference>
<reference evidence="9 10" key="1">
    <citation type="submission" date="2019-11" db="EMBL/GenBank/DDBJ databases">
        <title>Isolation of a new High Light Tolerant Cyanobacteria.</title>
        <authorList>
            <person name="Dobson Z."/>
            <person name="Vaughn N."/>
            <person name="Vaughn M."/>
            <person name="Fromme P."/>
            <person name="Mazor Y."/>
        </authorList>
    </citation>
    <scope>NUCLEOTIDE SEQUENCE [LARGE SCALE GENOMIC DNA]</scope>
    <source>
        <strain evidence="9 10">0216</strain>
    </source>
</reference>
<name>A0A844GZK1_9CHRO</name>
<evidence type="ECO:0000256" key="3">
    <source>
        <dbReference type="ARBA" id="ARBA00022475"/>
    </source>
</evidence>